<accession>A0A5B0EMK6</accession>
<protein>
    <submittedName>
        <fullName evidence="2">Uncharacterized protein</fullName>
    </submittedName>
</protein>
<organism evidence="2 3">
    <name type="scientific">Paeniglutamicibacter gangotriensis</name>
    <dbReference type="NCBI Taxonomy" id="254787"/>
    <lineage>
        <taxon>Bacteria</taxon>
        <taxon>Bacillati</taxon>
        <taxon>Actinomycetota</taxon>
        <taxon>Actinomycetes</taxon>
        <taxon>Micrococcales</taxon>
        <taxon>Micrococcaceae</taxon>
        <taxon>Paeniglutamicibacter</taxon>
    </lineage>
</organism>
<dbReference type="RefSeq" id="WP_149618797.1">
    <property type="nucleotide sequence ID" value="NZ_VOBL01000003.1"/>
</dbReference>
<dbReference type="OrthoDB" id="4938766at2"/>
<dbReference type="AlphaFoldDB" id="A0A5B0EMK6"/>
<proteinExistence type="predicted"/>
<keyword evidence="1" id="KW-0812">Transmembrane</keyword>
<keyword evidence="1" id="KW-0472">Membrane</keyword>
<gene>
    <name evidence="2" type="ORF">FQ154_04370</name>
</gene>
<feature type="transmembrane region" description="Helical" evidence="1">
    <location>
        <begin position="116"/>
        <end position="134"/>
    </location>
</feature>
<dbReference type="EMBL" id="VOBL01000003">
    <property type="protein sequence ID" value="KAA0978990.1"/>
    <property type="molecule type" value="Genomic_DNA"/>
</dbReference>
<feature type="transmembrane region" description="Helical" evidence="1">
    <location>
        <begin position="37"/>
        <end position="55"/>
    </location>
</feature>
<evidence type="ECO:0000256" key="1">
    <source>
        <dbReference type="SAM" id="Phobius"/>
    </source>
</evidence>
<evidence type="ECO:0000313" key="2">
    <source>
        <dbReference type="EMBL" id="KAA0978990.1"/>
    </source>
</evidence>
<keyword evidence="1" id="KW-1133">Transmembrane helix</keyword>
<reference evidence="2 3" key="1">
    <citation type="submission" date="2019-07" db="EMBL/GenBank/DDBJ databases">
        <title>Analysis of the biochemical properties, biological activity and biotechnological potential of siderophores and biosurfactants produced by Antarctic psychrotolerant bacteria.</title>
        <authorList>
            <person name="Styczynski M."/>
            <person name="Krucon T."/>
            <person name="Decewicz P."/>
            <person name="Dziewit L."/>
        </authorList>
    </citation>
    <scope>NUCLEOTIDE SEQUENCE [LARGE SCALE GENOMIC DNA]</scope>
    <source>
        <strain evidence="2 3">ANT_H27</strain>
    </source>
</reference>
<feature type="transmembrane region" description="Helical" evidence="1">
    <location>
        <begin position="92"/>
        <end position="110"/>
    </location>
</feature>
<name>A0A5B0EMK6_9MICC</name>
<feature type="transmembrane region" description="Helical" evidence="1">
    <location>
        <begin position="61"/>
        <end position="80"/>
    </location>
</feature>
<evidence type="ECO:0000313" key="3">
    <source>
        <dbReference type="Proteomes" id="UP000323856"/>
    </source>
</evidence>
<comment type="caution">
    <text evidence="2">The sequence shown here is derived from an EMBL/GenBank/DDBJ whole genome shotgun (WGS) entry which is preliminary data.</text>
</comment>
<dbReference type="Proteomes" id="UP000323856">
    <property type="component" value="Unassembled WGS sequence"/>
</dbReference>
<sequence length="154" mass="17229">MPDESPRTVGFDPRAALAEVDGASGAMVHSTEAPRDFALALVLIISTVIALLGVASWPLLLGIGALLVPLGVWYLVLLRNRPKPRRILSHSGPYMLYALLLMLVMQGGRFWEPESWWEVLAKWIVIFAVSWYSFSRMRTSAINNRLKDANERPI</sequence>